<protein>
    <submittedName>
        <fullName evidence="2">Uncharacterized protein</fullName>
    </submittedName>
</protein>
<dbReference type="AlphaFoldDB" id="A0A8X7Q5Z0"/>
<name>A0A8X7Q5Z0_BRACI</name>
<sequence length="251" mass="27144">MEKQREVEVAGLKGKLAATETEKVAVQNVLDSMKEKHRREIKGRDAAARKEHNLARPSLAREYDAVLAVTSFTPKRVRKALRIVCPDFEGGVETDSDSGSDGPAPCDDPAEETNVRFPKGKGIDLGDIDFSVDDSILLGWDPDLAYGDGSGTSEAPIPDFDDFFAGLPSSFDSPSSVDEMGRSKIVAEGSRIIDGALAEYIEGGFELEEELEHLRDRGISLDLDYGLALVSDPSLSLLELPEVSGDSVDQE</sequence>
<feature type="region of interest" description="Disordered" evidence="1">
    <location>
        <begin position="90"/>
        <end position="118"/>
    </location>
</feature>
<evidence type="ECO:0000256" key="1">
    <source>
        <dbReference type="SAM" id="MobiDB-lite"/>
    </source>
</evidence>
<accession>A0A8X7Q5Z0</accession>
<proteinExistence type="predicted"/>
<evidence type="ECO:0000313" key="2">
    <source>
        <dbReference type="EMBL" id="KAG2264185.1"/>
    </source>
</evidence>
<reference evidence="2 3" key="1">
    <citation type="submission" date="2020-02" db="EMBL/GenBank/DDBJ databases">
        <authorList>
            <person name="Ma Q."/>
            <person name="Huang Y."/>
            <person name="Song X."/>
            <person name="Pei D."/>
        </authorList>
    </citation>
    <scope>NUCLEOTIDE SEQUENCE [LARGE SCALE GENOMIC DNA]</scope>
    <source>
        <strain evidence="2">Sxm20200214</strain>
        <tissue evidence="2">Leaf</tissue>
    </source>
</reference>
<evidence type="ECO:0000313" key="3">
    <source>
        <dbReference type="Proteomes" id="UP000886595"/>
    </source>
</evidence>
<keyword evidence="3" id="KW-1185">Reference proteome</keyword>
<organism evidence="2 3">
    <name type="scientific">Brassica carinata</name>
    <name type="common">Ethiopian mustard</name>
    <name type="synonym">Abyssinian cabbage</name>
    <dbReference type="NCBI Taxonomy" id="52824"/>
    <lineage>
        <taxon>Eukaryota</taxon>
        <taxon>Viridiplantae</taxon>
        <taxon>Streptophyta</taxon>
        <taxon>Embryophyta</taxon>
        <taxon>Tracheophyta</taxon>
        <taxon>Spermatophyta</taxon>
        <taxon>Magnoliopsida</taxon>
        <taxon>eudicotyledons</taxon>
        <taxon>Gunneridae</taxon>
        <taxon>Pentapetalae</taxon>
        <taxon>rosids</taxon>
        <taxon>malvids</taxon>
        <taxon>Brassicales</taxon>
        <taxon>Brassicaceae</taxon>
        <taxon>Brassiceae</taxon>
        <taxon>Brassica</taxon>
    </lineage>
</organism>
<dbReference type="EMBL" id="JAAMPC010000014">
    <property type="protein sequence ID" value="KAG2264185.1"/>
    <property type="molecule type" value="Genomic_DNA"/>
</dbReference>
<gene>
    <name evidence="2" type="ORF">Bca52824_071264</name>
</gene>
<dbReference type="Proteomes" id="UP000886595">
    <property type="component" value="Unassembled WGS sequence"/>
</dbReference>
<comment type="caution">
    <text evidence="2">The sequence shown here is derived from an EMBL/GenBank/DDBJ whole genome shotgun (WGS) entry which is preliminary data.</text>
</comment>